<keyword evidence="3" id="KW-1185">Reference proteome</keyword>
<reference evidence="2" key="3">
    <citation type="submission" date="2025-08" db="UniProtKB">
        <authorList>
            <consortium name="Ensembl"/>
        </authorList>
    </citation>
    <scope>IDENTIFICATION</scope>
</reference>
<proteinExistence type="predicted"/>
<protein>
    <submittedName>
        <fullName evidence="2">Uncharacterized LOC100180576</fullName>
    </submittedName>
</protein>
<keyword evidence="1" id="KW-0732">Signal</keyword>
<dbReference type="KEGG" id="cin:100180576"/>
<dbReference type="EMBL" id="EAAA01002472">
    <property type="status" value="NOT_ANNOTATED_CDS"/>
    <property type="molecule type" value="Genomic_DNA"/>
</dbReference>
<dbReference type="Ensembl" id="ENSCINT00000032026.1">
    <property type="protein sequence ID" value="ENSCINP00000035908.1"/>
    <property type="gene ID" value="ENSCING00000021642.1"/>
</dbReference>
<dbReference type="InParanoid" id="H2Y1X3"/>
<name>H2Y1X3_CIOIN</name>
<dbReference type="AlphaFoldDB" id="H2Y1X3"/>
<dbReference type="GeneTree" id="ENSGT00660000097263"/>
<dbReference type="GeneID" id="100180576"/>
<reference evidence="2" key="2">
    <citation type="journal article" date="2008" name="Genome Biol.">
        <title>Improved genome assembly and evidence-based global gene model set for the chordate Ciona intestinalis: new insight into intron and operon populations.</title>
        <authorList>
            <person name="Satou Y."/>
            <person name="Mineta K."/>
            <person name="Ogasawara M."/>
            <person name="Sasakura Y."/>
            <person name="Shoguchi E."/>
            <person name="Ueno K."/>
            <person name="Yamada L."/>
            <person name="Matsumoto J."/>
            <person name="Wasserscheid J."/>
            <person name="Dewar K."/>
            <person name="Wiley G.B."/>
            <person name="Macmil S.L."/>
            <person name="Roe B.A."/>
            <person name="Zeller R.W."/>
            <person name="Hastings K.E."/>
            <person name="Lemaire P."/>
            <person name="Lindquist E."/>
            <person name="Endo T."/>
            <person name="Hotta K."/>
            <person name="Inaba K."/>
        </authorList>
    </citation>
    <scope>NUCLEOTIDE SEQUENCE [LARGE SCALE GENOMIC DNA]</scope>
    <source>
        <strain evidence="2">wild type</strain>
    </source>
</reference>
<evidence type="ECO:0000313" key="2">
    <source>
        <dbReference type="Ensembl" id="ENSCINP00000035908.1"/>
    </source>
</evidence>
<evidence type="ECO:0000313" key="3">
    <source>
        <dbReference type="Proteomes" id="UP000008144"/>
    </source>
</evidence>
<accession>H2Y1X3</accession>
<dbReference type="RefSeq" id="XP_002128811.1">
    <property type="nucleotide sequence ID" value="XM_002128775.4"/>
</dbReference>
<reference evidence="2" key="4">
    <citation type="submission" date="2025-09" db="UniProtKB">
        <authorList>
            <consortium name="Ensembl"/>
        </authorList>
    </citation>
    <scope>IDENTIFICATION</scope>
</reference>
<sequence>MQLILLFLTILVLVECKTTRKIYPFTYTDCAPRSRISIKIKPNPPNFLKPLHVQLSGFAAYSFNSLTYNVDIWGGTGPDKTTRIYKFIGSPCVIKGFSCKGKVGEKFVYSRVRLLDALPRKLTFYNATATIVNENREMELCVKMEGSVV</sequence>
<dbReference type="HOGENOM" id="CLU_1748992_0_0_1"/>
<dbReference type="Proteomes" id="UP000008144">
    <property type="component" value="Chromosome 7"/>
</dbReference>
<feature type="chain" id="PRO_5014093577" evidence="1">
    <location>
        <begin position="17"/>
        <end position="149"/>
    </location>
</feature>
<reference evidence="3" key="1">
    <citation type="journal article" date="2002" name="Science">
        <title>The draft genome of Ciona intestinalis: insights into chordate and vertebrate origins.</title>
        <authorList>
            <person name="Dehal P."/>
            <person name="Satou Y."/>
            <person name="Campbell R.K."/>
            <person name="Chapman J."/>
            <person name="Degnan B."/>
            <person name="De Tomaso A."/>
            <person name="Davidson B."/>
            <person name="Di Gregorio A."/>
            <person name="Gelpke M."/>
            <person name="Goodstein D.M."/>
            <person name="Harafuji N."/>
            <person name="Hastings K.E."/>
            <person name="Ho I."/>
            <person name="Hotta K."/>
            <person name="Huang W."/>
            <person name="Kawashima T."/>
            <person name="Lemaire P."/>
            <person name="Martinez D."/>
            <person name="Meinertzhagen I.A."/>
            <person name="Necula S."/>
            <person name="Nonaka M."/>
            <person name="Putnam N."/>
            <person name="Rash S."/>
            <person name="Saiga H."/>
            <person name="Satake M."/>
            <person name="Terry A."/>
            <person name="Yamada L."/>
            <person name="Wang H.G."/>
            <person name="Awazu S."/>
            <person name="Azumi K."/>
            <person name="Boore J."/>
            <person name="Branno M."/>
            <person name="Chin-Bow S."/>
            <person name="DeSantis R."/>
            <person name="Doyle S."/>
            <person name="Francino P."/>
            <person name="Keys D.N."/>
            <person name="Haga S."/>
            <person name="Hayashi H."/>
            <person name="Hino K."/>
            <person name="Imai K.S."/>
            <person name="Inaba K."/>
            <person name="Kano S."/>
            <person name="Kobayashi K."/>
            <person name="Kobayashi M."/>
            <person name="Lee B.I."/>
            <person name="Makabe K.W."/>
            <person name="Manohar C."/>
            <person name="Matassi G."/>
            <person name="Medina M."/>
            <person name="Mochizuki Y."/>
            <person name="Mount S."/>
            <person name="Morishita T."/>
            <person name="Miura S."/>
            <person name="Nakayama A."/>
            <person name="Nishizaka S."/>
            <person name="Nomoto H."/>
            <person name="Ohta F."/>
            <person name="Oishi K."/>
            <person name="Rigoutsos I."/>
            <person name="Sano M."/>
            <person name="Sasaki A."/>
            <person name="Sasakura Y."/>
            <person name="Shoguchi E."/>
            <person name="Shin-i T."/>
            <person name="Spagnuolo A."/>
            <person name="Stainier D."/>
            <person name="Suzuki M.M."/>
            <person name="Tassy O."/>
            <person name="Takatori N."/>
            <person name="Tokuoka M."/>
            <person name="Yagi K."/>
            <person name="Yoshizaki F."/>
            <person name="Wada S."/>
            <person name="Zhang C."/>
            <person name="Hyatt P.D."/>
            <person name="Larimer F."/>
            <person name="Detter C."/>
            <person name="Doggett N."/>
            <person name="Glavina T."/>
            <person name="Hawkins T."/>
            <person name="Richardson P."/>
            <person name="Lucas S."/>
            <person name="Kohara Y."/>
            <person name="Levine M."/>
            <person name="Satoh N."/>
            <person name="Rokhsar D.S."/>
        </authorList>
    </citation>
    <scope>NUCLEOTIDE SEQUENCE [LARGE SCALE GENOMIC DNA]</scope>
</reference>
<feature type="signal peptide" evidence="1">
    <location>
        <begin position="1"/>
        <end position="16"/>
    </location>
</feature>
<evidence type="ECO:0000256" key="1">
    <source>
        <dbReference type="SAM" id="SignalP"/>
    </source>
</evidence>
<accession>A0A1W2WGR5</accession>
<gene>
    <name evidence="2" type="primary">LOC100180576</name>
</gene>
<organism evidence="2 3">
    <name type="scientific">Ciona intestinalis</name>
    <name type="common">Transparent sea squirt</name>
    <name type="synonym">Ascidia intestinalis</name>
    <dbReference type="NCBI Taxonomy" id="7719"/>
    <lineage>
        <taxon>Eukaryota</taxon>
        <taxon>Metazoa</taxon>
        <taxon>Chordata</taxon>
        <taxon>Tunicata</taxon>
        <taxon>Ascidiacea</taxon>
        <taxon>Phlebobranchia</taxon>
        <taxon>Cionidae</taxon>
        <taxon>Ciona</taxon>
    </lineage>
</organism>